<dbReference type="Pfam" id="PF00903">
    <property type="entry name" value="Glyoxalase"/>
    <property type="match status" value="2"/>
</dbReference>
<dbReference type="EMBL" id="JAOPJZ010000005">
    <property type="protein sequence ID" value="MCU4752135.1"/>
    <property type="molecule type" value="Genomic_DNA"/>
</dbReference>
<dbReference type="Proteomes" id="UP001321047">
    <property type="component" value="Unassembled WGS sequence"/>
</dbReference>
<dbReference type="PROSITE" id="PS51819">
    <property type="entry name" value="VOC"/>
    <property type="match status" value="2"/>
</dbReference>
<proteinExistence type="predicted"/>
<dbReference type="InterPro" id="IPR029068">
    <property type="entry name" value="Glyas_Bleomycin-R_OHBP_Dase"/>
</dbReference>
<dbReference type="Gene3D" id="3.10.180.10">
    <property type="entry name" value="2,3-Dihydroxybiphenyl 1,2-Dioxygenase, domain 1"/>
    <property type="match status" value="2"/>
</dbReference>
<reference evidence="3 4" key="1">
    <citation type="submission" date="2022-09" db="EMBL/GenBank/DDBJ databases">
        <title>Enrichment on poylsaccharides allowed isolation of novel metabolic and taxonomic groups of Haloarchaea.</title>
        <authorList>
            <person name="Sorokin D.Y."/>
            <person name="Elcheninov A.G."/>
            <person name="Khizhniak T.V."/>
            <person name="Kolganova T.V."/>
            <person name="Kublanov I.V."/>
        </authorList>
    </citation>
    <scope>NUCLEOTIDE SEQUENCE [LARGE SCALE GENOMIC DNA]</scope>
    <source>
        <strain evidence="3 4">AArc-curdl1</strain>
    </source>
</reference>
<dbReference type="SUPFAM" id="SSF54593">
    <property type="entry name" value="Glyoxalase/Bleomycin resistance protein/Dihydroxybiphenyl dioxygenase"/>
    <property type="match status" value="2"/>
</dbReference>
<gene>
    <name evidence="3" type="ORF">OB919_09090</name>
</gene>
<evidence type="ECO:0000313" key="3">
    <source>
        <dbReference type="EMBL" id="MCU4752135.1"/>
    </source>
</evidence>
<name>A0AAP2Z8F2_9EURY</name>
<evidence type="ECO:0000259" key="2">
    <source>
        <dbReference type="PROSITE" id="PS51819"/>
    </source>
</evidence>
<dbReference type="PANTHER" id="PTHR43279:SF1">
    <property type="entry name" value="CATECHOL-2,3-DIOXYGENASE"/>
    <property type="match status" value="1"/>
</dbReference>
<dbReference type="InterPro" id="IPR037523">
    <property type="entry name" value="VOC_core"/>
</dbReference>
<feature type="region of interest" description="Disordered" evidence="1">
    <location>
        <begin position="264"/>
        <end position="294"/>
    </location>
</feature>
<keyword evidence="4" id="KW-1185">Reference proteome</keyword>
<evidence type="ECO:0000313" key="4">
    <source>
        <dbReference type="Proteomes" id="UP001321047"/>
    </source>
</evidence>
<evidence type="ECO:0000256" key="1">
    <source>
        <dbReference type="SAM" id="MobiDB-lite"/>
    </source>
</evidence>
<feature type="domain" description="VOC" evidence="2">
    <location>
        <begin position="12"/>
        <end position="127"/>
    </location>
</feature>
<feature type="domain" description="VOC" evidence="2">
    <location>
        <begin position="168"/>
        <end position="307"/>
    </location>
</feature>
<accession>A0AAP2Z8F2</accession>
<sequence>MDETPLLPDGTRIGRIALLVEDLESMVAFYRDIVGLEITSRKGTLASLGVDGTTLLVLAADESVPVRTLKQAGLFHTAFLLPDRPALGAALERIREDWQLSGASNHYVSEALYLRDPEGNGVEMYIDTPRESWPRRDDGTVEIGTVPLDLEAIATHANGGHRVPAGTKVGHVHLEVTDLDGSRRFYGDIVGQSVQTDLPQAAFLAAGDYHHHIGLNTWNGRTQPAAKTRGLAWFEFVLPDTDSLEAVRRRLEAAGSAVTDVQSGVSVGAGEPGLPAGAVEPGATAGEDEPGFAVLDPDNIAVRFRSQE</sequence>
<dbReference type="RefSeq" id="WP_342808473.1">
    <property type="nucleotide sequence ID" value="NZ_JAOPJZ010000005.1"/>
</dbReference>
<protein>
    <submittedName>
        <fullName evidence="3">VOC family protein</fullName>
    </submittedName>
</protein>
<dbReference type="PANTHER" id="PTHR43279">
    <property type="entry name" value="CATECHOL-2,3-DIOXYGENASE"/>
    <property type="match status" value="1"/>
</dbReference>
<dbReference type="InterPro" id="IPR004360">
    <property type="entry name" value="Glyas_Fos-R_dOase_dom"/>
</dbReference>
<organism evidence="3 4">
    <name type="scientific">Natronosalvus hydrolyticus</name>
    <dbReference type="NCBI Taxonomy" id="2979988"/>
    <lineage>
        <taxon>Archaea</taxon>
        <taxon>Methanobacteriati</taxon>
        <taxon>Methanobacteriota</taxon>
        <taxon>Stenosarchaea group</taxon>
        <taxon>Halobacteria</taxon>
        <taxon>Halobacteriales</taxon>
        <taxon>Natrialbaceae</taxon>
        <taxon>Natronosalvus</taxon>
    </lineage>
</organism>
<comment type="caution">
    <text evidence="3">The sequence shown here is derived from an EMBL/GenBank/DDBJ whole genome shotgun (WGS) entry which is preliminary data.</text>
</comment>
<dbReference type="AlphaFoldDB" id="A0AAP2Z8F2"/>